<dbReference type="AlphaFoldDB" id="A0A7X0JHK2"/>
<dbReference type="InterPro" id="IPR051531">
    <property type="entry name" value="N-acetyltransferase"/>
</dbReference>
<sequence>MQPQPIATTLLETSRLVLRRWLPTDRDLFREINADPDVMAFFPFRRSHDESDAFLGKLNDMFSENGLGFYALELRETGEPLGFCGLTYANMPVIFPAETVEIGWRLAARYWGNGYVTESAEALLDFAFVEKDIKAVVSFAVADNNRSTAVMKRLGMHRAAGMDFDHPRVPETHPHLKRHVVYAMTPEEWTRRNARLVEKA</sequence>
<reference evidence="2 3" key="1">
    <citation type="submission" date="2020-08" db="EMBL/GenBank/DDBJ databases">
        <title>The Agave Microbiome: Exploring the role of microbial communities in plant adaptations to desert environments.</title>
        <authorList>
            <person name="Partida-Martinez L.P."/>
        </authorList>
    </citation>
    <scope>NUCLEOTIDE SEQUENCE [LARGE SCALE GENOMIC DNA]</scope>
    <source>
        <strain evidence="2 3">AS3.12</strain>
    </source>
</reference>
<keyword evidence="3" id="KW-1185">Reference proteome</keyword>
<dbReference type="GO" id="GO:0016747">
    <property type="term" value="F:acyltransferase activity, transferring groups other than amino-acyl groups"/>
    <property type="evidence" value="ECO:0007669"/>
    <property type="project" value="InterPro"/>
</dbReference>
<dbReference type="InterPro" id="IPR016181">
    <property type="entry name" value="Acyl_CoA_acyltransferase"/>
</dbReference>
<accession>A0A7X0JHK2</accession>
<evidence type="ECO:0000259" key="1">
    <source>
        <dbReference type="PROSITE" id="PS51186"/>
    </source>
</evidence>
<dbReference type="InterPro" id="IPR000182">
    <property type="entry name" value="GNAT_dom"/>
</dbReference>
<proteinExistence type="predicted"/>
<keyword evidence="2" id="KW-0808">Transferase</keyword>
<dbReference type="Proteomes" id="UP000585437">
    <property type="component" value="Unassembled WGS sequence"/>
</dbReference>
<dbReference type="PANTHER" id="PTHR43792:SF1">
    <property type="entry name" value="N-ACETYLTRANSFERASE DOMAIN-CONTAINING PROTEIN"/>
    <property type="match status" value="1"/>
</dbReference>
<dbReference type="EMBL" id="JACHBU010000001">
    <property type="protein sequence ID" value="MBB6506907.1"/>
    <property type="molecule type" value="Genomic_DNA"/>
</dbReference>
<protein>
    <submittedName>
        <fullName evidence="2">RimJ/RimL family protein N-acetyltransferase</fullName>
    </submittedName>
</protein>
<dbReference type="Pfam" id="PF13302">
    <property type="entry name" value="Acetyltransf_3"/>
    <property type="match status" value="1"/>
</dbReference>
<dbReference type="PROSITE" id="PS51186">
    <property type="entry name" value="GNAT"/>
    <property type="match status" value="1"/>
</dbReference>
<evidence type="ECO:0000313" key="2">
    <source>
        <dbReference type="EMBL" id="MBB6506907.1"/>
    </source>
</evidence>
<comment type="caution">
    <text evidence="2">The sequence shown here is derived from an EMBL/GenBank/DDBJ whole genome shotgun (WGS) entry which is preliminary data.</text>
</comment>
<organism evidence="2 3">
    <name type="scientific">Rhizobium soli</name>
    <dbReference type="NCBI Taxonomy" id="424798"/>
    <lineage>
        <taxon>Bacteria</taxon>
        <taxon>Pseudomonadati</taxon>
        <taxon>Pseudomonadota</taxon>
        <taxon>Alphaproteobacteria</taxon>
        <taxon>Hyphomicrobiales</taxon>
        <taxon>Rhizobiaceae</taxon>
        <taxon>Rhizobium/Agrobacterium group</taxon>
        <taxon>Rhizobium</taxon>
    </lineage>
</organism>
<feature type="domain" description="N-acetyltransferase" evidence="1">
    <location>
        <begin position="16"/>
        <end position="187"/>
    </location>
</feature>
<name>A0A7X0JHK2_9HYPH</name>
<gene>
    <name evidence="2" type="ORF">F4695_000226</name>
</gene>
<dbReference type="Gene3D" id="3.40.630.30">
    <property type="match status" value="1"/>
</dbReference>
<dbReference type="SUPFAM" id="SSF55729">
    <property type="entry name" value="Acyl-CoA N-acyltransferases (Nat)"/>
    <property type="match status" value="1"/>
</dbReference>
<dbReference type="PANTHER" id="PTHR43792">
    <property type="entry name" value="GNAT FAMILY, PUTATIVE (AFU_ORTHOLOGUE AFUA_3G00765)-RELATED-RELATED"/>
    <property type="match status" value="1"/>
</dbReference>
<dbReference type="RefSeq" id="WP_184653384.1">
    <property type="nucleotide sequence ID" value="NZ_JACHBU010000001.1"/>
</dbReference>
<evidence type="ECO:0000313" key="3">
    <source>
        <dbReference type="Proteomes" id="UP000585437"/>
    </source>
</evidence>